<dbReference type="PANTHER" id="PTHR39452:SF1">
    <property type="entry name" value="CHEY-P PHOSPHATASE CHEX"/>
    <property type="match status" value="1"/>
</dbReference>
<dbReference type="Pfam" id="PF13690">
    <property type="entry name" value="CheX"/>
    <property type="match status" value="1"/>
</dbReference>
<sequence length="156" mass="17362">MALSLEYYKAVSRVGSNVLSGYLGMTVSTMELREQVKLEAEQDIAVKIEMLGQLDGRIICTMNEETAKQIVGRMFGGMEIQHLDEMGWSAIKEFGNWFVSGIATEFSNQGIEVNISHPSIEQNDIAGEYSDHFVVTPLESEYGIIDIYSKLVIKSA</sequence>
<feature type="domain" description="Chemotaxis phosphatase CheX-like" evidence="2">
    <location>
        <begin position="45"/>
        <end position="122"/>
    </location>
</feature>
<dbReference type="Proteomes" id="UP000640274">
    <property type="component" value="Unassembled WGS sequence"/>
</dbReference>
<evidence type="ECO:0000259" key="2">
    <source>
        <dbReference type="Pfam" id="PF13690"/>
    </source>
</evidence>
<evidence type="ECO:0000313" key="4">
    <source>
        <dbReference type="Proteomes" id="UP000640274"/>
    </source>
</evidence>
<keyword evidence="4" id="KW-1185">Reference proteome</keyword>
<reference evidence="3" key="1">
    <citation type="submission" date="2020-12" db="EMBL/GenBank/DDBJ databases">
        <authorList>
            <person name="Huq M.A."/>
        </authorList>
    </citation>
    <scope>NUCLEOTIDE SEQUENCE</scope>
    <source>
        <strain evidence="3">MAHUQ-46</strain>
    </source>
</reference>
<organism evidence="3 4">
    <name type="scientific">Paenibacillus roseus</name>
    <dbReference type="NCBI Taxonomy" id="2798579"/>
    <lineage>
        <taxon>Bacteria</taxon>
        <taxon>Bacillati</taxon>
        <taxon>Bacillota</taxon>
        <taxon>Bacilli</taxon>
        <taxon>Bacillales</taxon>
        <taxon>Paenibacillaceae</taxon>
        <taxon>Paenibacillus</taxon>
    </lineage>
</organism>
<accession>A0A934J4R7</accession>
<evidence type="ECO:0000313" key="3">
    <source>
        <dbReference type="EMBL" id="MBJ6362850.1"/>
    </source>
</evidence>
<proteinExistence type="predicted"/>
<keyword evidence="1" id="KW-0145">Chemotaxis</keyword>
<dbReference type="PANTHER" id="PTHR39452">
    <property type="entry name" value="CHEY-P PHOSPHATASE CHEX"/>
    <property type="match status" value="1"/>
</dbReference>
<comment type="caution">
    <text evidence="3">The sequence shown here is derived from an EMBL/GenBank/DDBJ whole genome shotgun (WGS) entry which is preliminary data.</text>
</comment>
<dbReference type="RefSeq" id="WP_199020406.1">
    <property type="nucleotide sequence ID" value="NZ_JAELUP010000097.1"/>
</dbReference>
<name>A0A934J4R7_9BACL</name>
<dbReference type="InterPro" id="IPR038756">
    <property type="entry name" value="CheX-like"/>
</dbReference>
<dbReference type="InterPro" id="IPR028051">
    <property type="entry name" value="CheX-like_dom"/>
</dbReference>
<dbReference type="InterPro" id="IPR028976">
    <property type="entry name" value="CheC-like_sf"/>
</dbReference>
<dbReference type="SUPFAM" id="SSF103039">
    <property type="entry name" value="CheC-like"/>
    <property type="match status" value="1"/>
</dbReference>
<dbReference type="AlphaFoldDB" id="A0A934J4R7"/>
<dbReference type="CDD" id="cd17906">
    <property type="entry name" value="CheX"/>
    <property type="match status" value="1"/>
</dbReference>
<evidence type="ECO:0000256" key="1">
    <source>
        <dbReference type="ARBA" id="ARBA00022500"/>
    </source>
</evidence>
<dbReference type="GO" id="GO:0006935">
    <property type="term" value="P:chemotaxis"/>
    <property type="evidence" value="ECO:0007669"/>
    <property type="project" value="UniProtKB-KW"/>
</dbReference>
<gene>
    <name evidence="3" type="ORF">JFN88_16655</name>
</gene>
<dbReference type="EMBL" id="JAELUP010000097">
    <property type="protein sequence ID" value="MBJ6362850.1"/>
    <property type="molecule type" value="Genomic_DNA"/>
</dbReference>
<dbReference type="Gene3D" id="3.40.1550.10">
    <property type="entry name" value="CheC-like"/>
    <property type="match status" value="1"/>
</dbReference>
<protein>
    <submittedName>
        <fullName evidence="3">Chemotaxis protein CheX</fullName>
    </submittedName>
</protein>